<keyword evidence="5 7" id="KW-0472">Membrane</keyword>
<dbReference type="AlphaFoldDB" id="A0A9Q1CDB8"/>
<keyword evidence="10" id="KW-1185">Reference proteome</keyword>
<comment type="similarity">
    <text evidence="2">Belongs to the patched family.</text>
</comment>
<evidence type="ECO:0000256" key="3">
    <source>
        <dbReference type="ARBA" id="ARBA00022692"/>
    </source>
</evidence>
<dbReference type="SUPFAM" id="SSF82866">
    <property type="entry name" value="Multidrug efflux transporter AcrB transmembrane domain"/>
    <property type="match status" value="2"/>
</dbReference>
<feature type="transmembrane region" description="Helical" evidence="7">
    <location>
        <begin position="328"/>
        <end position="347"/>
    </location>
</feature>
<dbReference type="EMBL" id="JAIZAY010000004">
    <property type="protein sequence ID" value="KAJ8042861.1"/>
    <property type="molecule type" value="Genomic_DNA"/>
</dbReference>
<evidence type="ECO:0000259" key="8">
    <source>
        <dbReference type="PROSITE" id="PS50156"/>
    </source>
</evidence>
<feature type="transmembrane region" description="Helical" evidence="7">
    <location>
        <begin position="21"/>
        <end position="47"/>
    </location>
</feature>
<feature type="transmembrane region" description="Helical" evidence="7">
    <location>
        <begin position="482"/>
        <end position="505"/>
    </location>
</feature>
<evidence type="ECO:0000256" key="5">
    <source>
        <dbReference type="ARBA" id="ARBA00023136"/>
    </source>
</evidence>
<reference evidence="9" key="1">
    <citation type="submission" date="2021-10" db="EMBL/GenBank/DDBJ databases">
        <title>Tropical sea cucumber genome reveals ecological adaptation and Cuvierian tubules defense mechanism.</title>
        <authorList>
            <person name="Chen T."/>
        </authorList>
    </citation>
    <scope>NUCLEOTIDE SEQUENCE</scope>
    <source>
        <strain evidence="9">Nanhai2018</strain>
        <tissue evidence="9">Muscle</tissue>
    </source>
</reference>
<feature type="transmembrane region" description="Helical" evidence="7">
    <location>
        <begin position="790"/>
        <end position="816"/>
    </location>
</feature>
<feature type="transmembrane region" description="Helical" evidence="7">
    <location>
        <begin position="695"/>
        <end position="713"/>
    </location>
</feature>
<dbReference type="Gene3D" id="1.20.1640.10">
    <property type="entry name" value="Multidrug efflux transporter AcrB transmembrane domain"/>
    <property type="match status" value="2"/>
</dbReference>
<keyword evidence="6" id="KW-0325">Glycoprotein</keyword>
<evidence type="ECO:0000256" key="4">
    <source>
        <dbReference type="ARBA" id="ARBA00022989"/>
    </source>
</evidence>
<comment type="caution">
    <text evidence="9">The sequence shown here is derived from an EMBL/GenBank/DDBJ whole genome shotgun (WGS) entry which is preliminary data.</text>
</comment>
<dbReference type="PANTHER" id="PTHR10796">
    <property type="entry name" value="PATCHED-RELATED"/>
    <property type="match status" value="1"/>
</dbReference>
<feature type="transmembrane region" description="Helical" evidence="7">
    <location>
        <begin position="748"/>
        <end position="770"/>
    </location>
</feature>
<evidence type="ECO:0000256" key="1">
    <source>
        <dbReference type="ARBA" id="ARBA00004141"/>
    </source>
</evidence>
<comment type="subcellular location">
    <subcellularLocation>
        <location evidence="1">Membrane</location>
        <topology evidence="1">Multi-pass membrane protein</topology>
    </subcellularLocation>
</comment>
<dbReference type="OrthoDB" id="6510177at2759"/>
<protein>
    <submittedName>
        <fullName evidence="9">Patched domain-containing protein 3</fullName>
    </submittedName>
</protein>
<keyword evidence="3 7" id="KW-0812">Transmembrane</keyword>
<feature type="transmembrane region" description="Helical" evidence="7">
    <location>
        <begin position="720"/>
        <end position="742"/>
    </location>
</feature>
<dbReference type="InterPro" id="IPR000731">
    <property type="entry name" value="SSD"/>
</dbReference>
<accession>A0A9Q1CDB8</accession>
<evidence type="ECO:0000256" key="6">
    <source>
        <dbReference type="ARBA" id="ARBA00023180"/>
    </source>
</evidence>
<feature type="transmembrane region" description="Helical" evidence="7">
    <location>
        <begin position="822"/>
        <end position="845"/>
    </location>
</feature>
<dbReference type="Proteomes" id="UP001152320">
    <property type="component" value="Chromosome 4"/>
</dbReference>
<evidence type="ECO:0000313" key="9">
    <source>
        <dbReference type="EMBL" id="KAJ8042861.1"/>
    </source>
</evidence>
<evidence type="ECO:0000256" key="2">
    <source>
        <dbReference type="ARBA" id="ARBA00005585"/>
    </source>
</evidence>
<organism evidence="9 10">
    <name type="scientific">Holothuria leucospilota</name>
    <name type="common">Black long sea cucumber</name>
    <name type="synonym">Mertensiothuria leucospilota</name>
    <dbReference type="NCBI Taxonomy" id="206669"/>
    <lineage>
        <taxon>Eukaryota</taxon>
        <taxon>Metazoa</taxon>
        <taxon>Echinodermata</taxon>
        <taxon>Eleutherozoa</taxon>
        <taxon>Echinozoa</taxon>
        <taxon>Holothuroidea</taxon>
        <taxon>Aspidochirotacea</taxon>
        <taxon>Aspidochirotida</taxon>
        <taxon>Holothuriidae</taxon>
        <taxon>Holothuria</taxon>
    </lineage>
</organism>
<proteinExistence type="inferred from homology"/>
<gene>
    <name evidence="9" type="ORF">HOLleu_09732</name>
</gene>
<dbReference type="GO" id="GO:0016020">
    <property type="term" value="C:membrane"/>
    <property type="evidence" value="ECO:0007669"/>
    <property type="project" value="UniProtKB-SubCell"/>
</dbReference>
<dbReference type="InterPro" id="IPR051697">
    <property type="entry name" value="Patched_domain-protein"/>
</dbReference>
<dbReference type="InterPro" id="IPR003392">
    <property type="entry name" value="PTHD_SSD"/>
</dbReference>
<feature type="transmembrane region" description="Helical" evidence="7">
    <location>
        <begin position="294"/>
        <end position="316"/>
    </location>
</feature>
<feature type="domain" description="SSD" evidence="8">
    <location>
        <begin position="673"/>
        <end position="844"/>
    </location>
</feature>
<dbReference type="PANTHER" id="PTHR10796:SF92">
    <property type="entry name" value="PATCHED-RELATED, ISOFORM A"/>
    <property type="match status" value="1"/>
</dbReference>
<dbReference type="Pfam" id="PF02460">
    <property type="entry name" value="Patched"/>
    <property type="match status" value="1"/>
</dbReference>
<keyword evidence="4 7" id="KW-1133">Transmembrane helix</keyword>
<feature type="transmembrane region" description="Helical" evidence="7">
    <location>
        <begin position="399"/>
        <end position="422"/>
    </location>
</feature>
<feature type="domain" description="SSD" evidence="8">
    <location>
        <begin position="263"/>
        <end position="421"/>
    </location>
</feature>
<feature type="transmembrane region" description="Helical" evidence="7">
    <location>
        <begin position="367"/>
        <end position="387"/>
    </location>
</feature>
<feature type="transmembrane region" description="Helical" evidence="7">
    <location>
        <begin position="262"/>
        <end position="285"/>
    </location>
</feature>
<name>A0A9Q1CDB8_HOLLE</name>
<dbReference type="PROSITE" id="PS50156">
    <property type="entry name" value="SSD"/>
    <property type="match status" value="2"/>
</dbReference>
<evidence type="ECO:0000256" key="7">
    <source>
        <dbReference type="SAM" id="Phobius"/>
    </source>
</evidence>
<sequence length="880" mass="98362">MYKTDCIERVLRKLYVSYSSLLCRYPFVIAISSLLIAGGLGSGFMFFSYSSGTENLFTPQGNQAMNEREIIADLFPVDFDRFLPDRVIKADQRQLSVIFSAVEGENILNFKVLDEILSVNAQITSTKIVVNETEFTFEDVCSRWNGKCIRNPVLQYFADQYSDQVFQTAEDELQVPFPNVVHQGNTINIETFLGGNQIQDGFAIQAKYLLVHYFLREDQDDLSELWINELHTEILKVNYSSINVAVFPSDGLDQAQRNLTRMVVPFFSITYTVLITFAITSCLMFRDNVQSKPWLASMGVFSASLAIVSALGILSYCKVPFNQVTTSVPFLILGIGLDDMFILISTWRKTYLKNSVEERMKDTLADAGVSITITSLTDFLAFLIGSISPLPAIKVFCLYAGVAVLFDLFYQITLFGSSMVFFGRLEAANRHSWTCLQVRPRSDPKNSKAYNICCSGGASKKISDEPTVHLAITFFQEYYSRLFTHFGTIIAIIFLYLVYLCFSVYGCTNIREGLELKNLAEQGSSIHTFLRIQADEFNDPGPSVSVAITEELPYWELSVREKLLKSIDSFQSSKFIKSQNYTQCWFVDFYDFLDGNQIDVPDQDSFITILIDQFLTSPQSSRYNLDINFEENGISSSRCIITTQNVETANKQGEMMLALRDLATSTSDEVGVEVVVFSPGFPFYEQYIIIIPQTIQTLGIAVASMLVVSLILIPNPLVAILVSVSVISILTGVIGFMTFWGVSLESISLINLVLCIGFSVDFTAHVAYAFTSSDSTQHPSIRVSSTLAILGYPILQSAVSTILGVAILLVVPSYIFQTFAKIIILVMIFGLLHGILFVPVAMVVFAKVTFQAAERDESKVWDHGHENQAYNDSMSPEPGN</sequence>
<evidence type="ECO:0000313" key="10">
    <source>
        <dbReference type="Proteomes" id="UP001152320"/>
    </source>
</evidence>